<gene>
    <name evidence="2" type="ORF">g.11345</name>
</gene>
<feature type="region of interest" description="Disordered" evidence="1">
    <location>
        <begin position="1"/>
        <end position="56"/>
    </location>
</feature>
<organism evidence="2">
    <name type="scientific">Clastoptera arizonana</name>
    <name type="common">Arizona spittle bug</name>
    <dbReference type="NCBI Taxonomy" id="38151"/>
    <lineage>
        <taxon>Eukaryota</taxon>
        <taxon>Metazoa</taxon>
        <taxon>Ecdysozoa</taxon>
        <taxon>Arthropoda</taxon>
        <taxon>Hexapoda</taxon>
        <taxon>Insecta</taxon>
        <taxon>Pterygota</taxon>
        <taxon>Neoptera</taxon>
        <taxon>Paraneoptera</taxon>
        <taxon>Hemiptera</taxon>
        <taxon>Auchenorrhyncha</taxon>
        <taxon>Cercopoidea</taxon>
        <taxon>Clastopteridae</taxon>
        <taxon>Clastoptera</taxon>
    </lineage>
</organism>
<proteinExistence type="predicted"/>
<name>A0A1B6CB28_9HEMI</name>
<accession>A0A1B6CB28</accession>
<evidence type="ECO:0000313" key="2">
    <source>
        <dbReference type="EMBL" id="JAS10676.1"/>
    </source>
</evidence>
<reference evidence="2" key="1">
    <citation type="submission" date="2015-12" db="EMBL/GenBank/DDBJ databases">
        <title>De novo transcriptome assembly of four potential Pierce s Disease insect vectors from Arizona vineyards.</title>
        <authorList>
            <person name="Tassone E.E."/>
        </authorList>
    </citation>
    <scope>NUCLEOTIDE SEQUENCE</scope>
</reference>
<protein>
    <recommendedName>
        <fullName evidence="3">Flightin</fullName>
    </recommendedName>
</protein>
<evidence type="ECO:0008006" key="3">
    <source>
        <dbReference type="Google" id="ProtNLM"/>
    </source>
</evidence>
<dbReference type="AlphaFoldDB" id="A0A1B6CB28"/>
<feature type="compositionally biased region" description="Pro residues" evidence="1">
    <location>
        <begin position="19"/>
        <end position="32"/>
    </location>
</feature>
<feature type="compositionally biased region" description="Acidic residues" evidence="1">
    <location>
        <begin position="1"/>
        <end position="17"/>
    </location>
</feature>
<dbReference type="EMBL" id="GEDC01026622">
    <property type="protein sequence ID" value="JAS10676.1"/>
    <property type="molecule type" value="Transcribed_RNA"/>
</dbReference>
<evidence type="ECO:0000256" key="1">
    <source>
        <dbReference type="SAM" id="MobiDB-lite"/>
    </source>
</evidence>
<sequence length="166" mass="19637">MADPDAEWVIEVDDTPAEEVPPPAEGEAPPPEEGATATEEAPKVEEEELPWPRPPKEIPEPIKLEFRHWIRPTFLNYHYIYDFRHNYYDDVIDYMDRRLRGINRDIPVAQTWAERALRTYTCKETPGRVYFFPSKKEWGGTLKVAKTWRSQHTTNYFRRKFASILL</sequence>